<proteinExistence type="predicted"/>
<dbReference type="EMBL" id="JABXBU010002227">
    <property type="protein sequence ID" value="KAF8773138.1"/>
    <property type="molecule type" value="Genomic_DNA"/>
</dbReference>
<name>A0A8T0EHR9_ARGBR</name>
<dbReference type="AlphaFoldDB" id="A0A8T0EHR9"/>
<feature type="transmembrane region" description="Helical" evidence="1">
    <location>
        <begin position="287"/>
        <end position="314"/>
    </location>
</feature>
<reference evidence="2" key="2">
    <citation type="submission" date="2020-06" db="EMBL/GenBank/DDBJ databases">
        <authorList>
            <person name="Sheffer M."/>
        </authorList>
    </citation>
    <scope>NUCLEOTIDE SEQUENCE</scope>
</reference>
<protein>
    <submittedName>
        <fullName evidence="2">Uncharacterized protein</fullName>
    </submittedName>
</protein>
<keyword evidence="1" id="KW-0472">Membrane</keyword>
<keyword evidence="1" id="KW-0812">Transmembrane</keyword>
<organism evidence="2 3">
    <name type="scientific">Argiope bruennichi</name>
    <name type="common">Wasp spider</name>
    <name type="synonym">Aranea bruennichi</name>
    <dbReference type="NCBI Taxonomy" id="94029"/>
    <lineage>
        <taxon>Eukaryota</taxon>
        <taxon>Metazoa</taxon>
        <taxon>Ecdysozoa</taxon>
        <taxon>Arthropoda</taxon>
        <taxon>Chelicerata</taxon>
        <taxon>Arachnida</taxon>
        <taxon>Araneae</taxon>
        <taxon>Araneomorphae</taxon>
        <taxon>Entelegynae</taxon>
        <taxon>Araneoidea</taxon>
        <taxon>Araneidae</taxon>
        <taxon>Argiope</taxon>
    </lineage>
</organism>
<reference evidence="2" key="1">
    <citation type="journal article" date="2020" name="bioRxiv">
        <title>Chromosome-level reference genome of the European wasp spider Argiope bruennichi: a resource for studies on range expansion and evolutionary adaptation.</title>
        <authorList>
            <person name="Sheffer M.M."/>
            <person name="Hoppe A."/>
            <person name="Krehenwinkel H."/>
            <person name="Uhl G."/>
            <person name="Kuss A.W."/>
            <person name="Jensen L."/>
            <person name="Jensen C."/>
            <person name="Gillespie R.G."/>
            <person name="Hoff K.J."/>
            <person name="Prost S."/>
        </authorList>
    </citation>
    <scope>NUCLEOTIDE SEQUENCE</scope>
</reference>
<accession>A0A8T0EHR9</accession>
<comment type="caution">
    <text evidence="2">The sequence shown here is derived from an EMBL/GenBank/DDBJ whole genome shotgun (WGS) entry which is preliminary data.</text>
</comment>
<sequence>MFSEKKPVPVTCRPYRYLWLVLKITSIDIWKRKEKFRFRKENNNMKKCIKQIQRIFPFTMCSYLIYMVLGSAAVAIMGEVHPEVIFTYYGINLLTLALWLAIYKRKITIRNLLYKCDEISPIFQKKKKDIANVVNAYLIISALITLLTASGSAIVLKHSPPPYRMYYTFFLPLEEGTISCLLTRTIATLLAFITMYFIPCLVSALCCVVYYMFSDVSGRLSYEFRDMHRKIFHPDEISKLMNIHYLLLQLLQNVENELSSVSFLLLCSQILNMYKALATYIALSNDIIFTALLWDCLPPVTLIPLSLVGVIWYASRISFHISNMQASLQLTYNTLLDKDYIPWKTKNFLRVMLVTEFPKITSGGHVGIKTSPHFFGLWIVIYIWLVN</sequence>
<keyword evidence="1" id="KW-1133">Transmembrane helix</keyword>
<evidence type="ECO:0000313" key="2">
    <source>
        <dbReference type="EMBL" id="KAF8773138.1"/>
    </source>
</evidence>
<keyword evidence="3" id="KW-1185">Reference proteome</keyword>
<feature type="transmembrane region" description="Helical" evidence="1">
    <location>
        <begin position="134"/>
        <end position="156"/>
    </location>
</feature>
<gene>
    <name evidence="2" type="ORF">HNY73_015822</name>
</gene>
<feature type="transmembrane region" description="Helical" evidence="1">
    <location>
        <begin position="189"/>
        <end position="213"/>
    </location>
</feature>
<evidence type="ECO:0000313" key="3">
    <source>
        <dbReference type="Proteomes" id="UP000807504"/>
    </source>
</evidence>
<dbReference type="Proteomes" id="UP000807504">
    <property type="component" value="Unassembled WGS sequence"/>
</dbReference>
<evidence type="ECO:0000256" key="1">
    <source>
        <dbReference type="SAM" id="Phobius"/>
    </source>
</evidence>
<feature type="transmembrane region" description="Helical" evidence="1">
    <location>
        <begin position="55"/>
        <end position="78"/>
    </location>
</feature>
<feature type="transmembrane region" description="Helical" evidence="1">
    <location>
        <begin position="84"/>
        <end position="103"/>
    </location>
</feature>